<keyword evidence="2 4" id="KW-0444">Lipid biosynthesis</keyword>
<dbReference type="PANTHER" id="PTHR11011">
    <property type="entry name" value="MALE STERILITY PROTEIN 2-RELATED"/>
    <property type="match status" value="1"/>
</dbReference>
<dbReference type="CDD" id="cd05236">
    <property type="entry name" value="FAR-N_SDR_e"/>
    <property type="match status" value="1"/>
</dbReference>
<dbReference type="PANTHER" id="PTHR11011:SF60">
    <property type="entry name" value="FATTY ACYL-COA REDUCTASE-RELATED"/>
    <property type="match status" value="1"/>
</dbReference>
<gene>
    <name evidence="7" type="ORF">APLA_LOCUS6268</name>
</gene>
<evidence type="ECO:0000313" key="7">
    <source>
        <dbReference type="EMBL" id="CAB3233859.1"/>
    </source>
</evidence>
<dbReference type="InterPro" id="IPR036291">
    <property type="entry name" value="NAD(P)-bd_dom_sf"/>
</dbReference>
<dbReference type="SUPFAM" id="SSF51735">
    <property type="entry name" value="NAD(P)-binding Rossmann-fold domains"/>
    <property type="match status" value="1"/>
</dbReference>
<keyword evidence="4" id="KW-1133">Transmembrane helix</keyword>
<dbReference type="Gene3D" id="3.40.50.720">
    <property type="entry name" value="NAD(P)-binding Rossmann-like Domain"/>
    <property type="match status" value="1"/>
</dbReference>
<accession>A0A8S0ZLV5</accession>
<dbReference type="OrthoDB" id="8121269at2759"/>
<dbReference type="Pfam" id="PF07993">
    <property type="entry name" value="NAD_binding_4"/>
    <property type="match status" value="1"/>
</dbReference>
<dbReference type="EMBL" id="CADEBD010000293">
    <property type="protein sequence ID" value="CAB3233859.1"/>
    <property type="molecule type" value="Genomic_DNA"/>
</dbReference>
<proteinExistence type="inferred from homology"/>
<evidence type="ECO:0000313" key="8">
    <source>
        <dbReference type="Proteomes" id="UP000494256"/>
    </source>
</evidence>
<evidence type="ECO:0000259" key="5">
    <source>
        <dbReference type="Pfam" id="PF03015"/>
    </source>
</evidence>
<keyword evidence="4" id="KW-0472">Membrane</keyword>
<sequence>MSRHRSISKENDLCSYELHYYFSILRSSPVMAITSELGNGELLDPAQEFEARLLKRNEVIHEATKPGNSDVQMFYKGLTVFVTGGSGYLGKQLIEKLLRATNVSKLFILMRSKKGIPITQRLNEMLDNPVYDLVRELHPGFEQKIVLVEGDIGKLRLGLSDEDWSMLTSQTEVIFHLAATTRFDEPLRSATLIITRGTRETLKLGKECSNLKSFVYVSTAYSQAISSRIKDEVFEDFYPSPIDPEAMIRMAETLEENKLNNITKSLIEGWPNTYTFAKAVTEKMVQEAGKEMPICVVRPGIVTVAIREPNPGWVDLSNMYGASGIALGVGVGVMHVAYVNTEARVGVIPPDYVNNAVIAAGYETARRRSKGDMEPKVYTVLSSTRTKITCGYFTNGPRNAIECCTPKLVWYNFVIETSNKILFWILTWILHLIPAYIIDGVCWILGKERKLVKVYTKMYKLSTALGYFTTNDWEFQDKNLATLFDSLSPTDKEIFDFNVERIDWQEYVLIYGKWRLMFRAEPTSKDRLNYFE</sequence>
<dbReference type="InterPro" id="IPR033640">
    <property type="entry name" value="FAR_C"/>
</dbReference>
<comment type="catalytic activity">
    <reaction evidence="4">
        <text>a long-chain fatty acyl-CoA + 2 NADPH + 2 H(+) = a long-chain primary fatty alcohol + 2 NADP(+) + CoA</text>
        <dbReference type="Rhea" id="RHEA:52716"/>
        <dbReference type="ChEBI" id="CHEBI:15378"/>
        <dbReference type="ChEBI" id="CHEBI:57287"/>
        <dbReference type="ChEBI" id="CHEBI:57783"/>
        <dbReference type="ChEBI" id="CHEBI:58349"/>
        <dbReference type="ChEBI" id="CHEBI:77396"/>
        <dbReference type="ChEBI" id="CHEBI:83139"/>
        <dbReference type="EC" id="1.2.1.84"/>
    </reaction>
</comment>
<dbReference type="CDD" id="cd09071">
    <property type="entry name" value="FAR_C"/>
    <property type="match status" value="1"/>
</dbReference>
<dbReference type="AlphaFoldDB" id="A0A8S0ZLV5"/>
<comment type="function">
    <text evidence="4">Catalyzes the reduction of fatty acyl-CoA to fatty alcohols.</text>
</comment>
<keyword evidence="4" id="KW-0521">NADP</keyword>
<dbReference type="InterPro" id="IPR013120">
    <property type="entry name" value="FAR_NAD-bd"/>
</dbReference>
<protein>
    <recommendedName>
        <fullName evidence="4">Fatty acyl-CoA reductase</fullName>
        <ecNumber evidence="4">1.2.1.84</ecNumber>
    </recommendedName>
</protein>
<comment type="caution">
    <text evidence="7">The sequence shown here is derived from an EMBL/GenBank/DDBJ whole genome shotgun (WGS) entry which is preliminary data.</text>
</comment>
<dbReference type="GO" id="GO:0005777">
    <property type="term" value="C:peroxisome"/>
    <property type="evidence" value="ECO:0007669"/>
    <property type="project" value="TreeGrafter"/>
</dbReference>
<comment type="similarity">
    <text evidence="1 4">Belongs to the fatty acyl-CoA reductase family.</text>
</comment>
<organism evidence="7 8">
    <name type="scientific">Arctia plantaginis</name>
    <name type="common">Wood tiger moth</name>
    <name type="synonym">Phalaena plantaginis</name>
    <dbReference type="NCBI Taxonomy" id="874455"/>
    <lineage>
        <taxon>Eukaryota</taxon>
        <taxon>Metazoa</taxon>
        <taxon>Ecdysozoa</taxon>
        <taxon>Arthropoda</taxon>
        <taxon>Hexapoda</taxon>
        <taxon>Insecta</taxon>
        <taxon>Pterygota</taxon>
        <taxon>Neoptera</taxon>
        <taxon>Endopterygota</taxon>
        <taxon>Lepidoptera</taxon>
        <taxon>Glossata</taxon>
        <taxon>Ditrysia</taxon>
        <taxon>Noctuoidea</taxon>
        <taxon>Erebidae</taxon>
        <taxon>Arctiinae</taxon>
        <taxon>Arctia</taxon>
    </lineage>
</organism>
<dbReference type="GO" id="GO:0080019">
    <property type="term" value="F:alcohol-forming very long-chain fatty acyl-CoA reductase activity"/>
    <property type="evidence" value="ECO:0007669"/>
    <property type="project" value="InterPro"/>
</dbReference>
<evidence type="ECO:0000256" key="1">
    <source>
        <dbReference type="ARBA" id="ARBA00005928"/>
    </source>
</evidence>
<reference evidence="7 8" key="1">
    <citation type="submission" date="2020-04" db="EMBL/GenBank/DDBJ databases">
        <authorList>
            <person name="Wallbank WR R."/>
            <person name="Pardo Diaz C."/>
            <person name="Kozak K."/>
            <person name="Martin S."/>
            <person name="Jiggins C."/>
            <person name="Moest M."/>
            <person name="Warren A I."/>
            <person name="Byers J.R.P. K."/>
            <person name="Montejo-Kovacevich G."/>
            <person name="Yen C E."/>
        </authorList>
    </citation>
    <scope>NUCLEOTIDE SEQUENCE [LARGE SCALE GENOMIC DNA]</scope>
</reference>
<evidence type="ECO:0000259" key="6">
    <source>
        <dbReference type="Pfam" id="PF07993"/>
    </source>
</evidence>
<feature type="transmembrane region" description="Helical" evidence="4">
    <location>
        <begin position="421"/>
        <end position="445"/>
    </location>
</feature>
<name>A0A8S0ZLV5_ARCPL</name>
<dbReference type="GO" id="GO:0102965">
    <property type="term" value="F:alcohol-forming long-chain fatty acyl-CoA reductase activity"/>
    <property type="evidence" value="ECO:0007669"/>
    <property type="project" value="UniProtKB-EC"/>
</dbReference>
<keyword evidence="4" id="KW-0560">Oxidoreductase</keyword>
<evidence type="ECO:0000256" key="2">
    <source>
        <dbReference type="ARBA" id="ARBA00022516"/>
    </source>
</evidence>
<dbReference type="EC" id="1.2.1.84" evidence="4"/>
<feature type="domain" description="Thioester reductase (TE)" evidence="6">
    <location>
        <begin position="82"/>
        <end position="357"/>
    </location>
</feature>
<dbReference type="Pfam" id="PF03015">
    <property type="entry name" value="Sterile"/>
    <property type="match status" value="1"/>
</dbReference>
<dbReference type="Proteomes" id="UP000494256">
    <property type="component" value="Unassembled WGS sequence"/>
</dbReference>
<dbReference type="GO" id="GO:0035336">
    <property type="term" value="P:long-chain fatty-acyl-CoA metabolic process"/>
    <property type="evidence" value="ECO:0007669"/>
    <property type="project" value="TreeGrafter"/>
</dbReference>
<keyword evidence="4" id="KW-0812">Transmembrane</keyword>
<feature type="domain" description="Fatty acyl-CoA reductase C-terminal" evidence="5">
    <location>
        <begin position="430"/>
        <end position="509"/>
    </location>
</feature>
<evidence type="ECO:0000256" key="3">
    <source>
        <dbReference type="ARBA" id="ARBA00023098"/>
    </source>
</evidence>
<dbReference type="InterPro" id="IPR026055">
    <property type="entry name" value="FAR"/>
</dbReference>
<evidence type="ECO:0000256" key="4">
    <source>
        <dbReference type="RuleBase" id="RU363097"/>
    </source>
</evidence>
<keyword evidence="3 4" id="KW-0443">Lipid metabolism</keyword>